<evidence type="ECO:0000256" key="5">
    <source>
        <dbReference type="ARBA" id="ARBA00022694"/>
    </source>
</evidence>
<evidence type="ECO:0000256" key="1">
    <source>
        <dbReference type="ARBA" id="ARBA00022490"/>
    </source>
</evidence>
<comment type="subcellular location">
    <subcellularLocation>
        <location evidence="6">Cytoplasm</location>
    </subcellularLocation>
</comment>
<dbReference type="GO" id="GO:0003723">
    <property type="term" value="F:RNA binding"/>
    <property type="evidence" value="ECO:0007669"/>
    <property type="project" value="InterPro"/>
</dbReference>
<evidence type="ECO:0000259" key="8">
    <source>
        <dbReference type="Pfam" id="PF00588"/>
    </source>
</evidence>
<evidence type="ECO:0000313" key="9">
    <source>
        <dbReference type="EMBL" id="MDJ1645651.1"/>
    </source>
</evidence>
<dbReference type="InterPro" id="IPR029028">
    <property type="entry name" value="Alpha/beta_knot_MTases"/>
</dbReference>
<evidence type="ECO:0000256" key="4">
    <source>
        <dbReference type="ARBA" id="ARBA00022691"/>
    </source>
</evidence>
<dbReference type="InterPro" id="IPR029026">
    <property type="entry name" value="tRNA_m1G_MTases_N"/>
</dbReference>
<comment type="similarity">
    <text evidence="6">Belongs to the class IV-like SAM-binding methyltransferase superfamily. RNA methyltransferase TrmH family. TrmL subfamily.</text>
</comment>
<evidence type="ECO:0000256" key="3">
    <source>
        <dbReference type="ARBA" id="ARBA00022679"/>
    </source>
</evidence>
<feature type="binding site" evidence="6 7">
    <location>
        <position position="136"/>
    </location>
    <ligand>
        <name>S-adenosyl-L-methionine</name>
        <dbReference type="ChEBI" id="CHEBI:59789"/>
    </ligand>
</feature>
<dbReference type="PANTHER" id="PTHR42971">
    <property type="entry name" value="TRNA (CYTIDINE(34)-2'-O)-METHYLTRANSFERASE"/>
    <property type="match status" value="1"/>
</dbReference>
<dbReference type="Gene3D" id="3.40.1280.10">
    <property type="match status" value="1"/>
</dbReference>
<dbReference type="SUPFAM" id="SSF75217">
    <property type="entry name" value="alpha/beta knot"/>
    <property type="match status" value="1"/>
</dbReference>
<proteinExistence type="inferred from homology"/>
<dbReference type="CDD" id="cd18094">
    <property type="entry name" value="SpoU-like_TrmL"/>
    <property type="match status" value="1"/>
</dbReference>
<keyword evidence="4 6" id="KW-0949">S-adenosyl-L-methionine</keyword>
<gene>
    <name evidence="9" type="ORF">QLQ80_00910</name>
</gene>
<dbReference type="EMBL" id="JASDDP010000010">
    <property type="protein sequence ID" value="MDJ1645651.1"/>
    <property type="molecule type" value="Genomic_DNA"/>
</dbReference>
<keyword evidence="10" id="KW-1185">Reference proteome</keyword>
<dbReference type="PANTHER" id="PTHR42971:SF1">
    <property type="entry name" value="TRNA (CYTIDINE(34)-2'-O)-METHYLTRANSFERASE"/>
    <property type="match status" value="1"/>
</dbReference>
<reference evidence="9" key="1">
    <citation type="submission" date="2023-05" db="EMBL/GenBank/DDBJ databases">
        <title>Mycoplasma phocimorsus sp. nov., isolated from Scandinavian patients with seal finger or septic arthritis after contact with seals.</title>
        <authorList>
            <person name="Skafte-Holm A."/>
            <person name="Pedersen T.R."/>
            <person name="Froelund M."/>
            <person name="Stegger M."/>
            <person name="Qvortrup K."/>
            <person name="Michaels D.L."/>
            <person name="Brown D.R."/>
            <person name="Jensen J.S."/>
        </authorList>
    </citation>
    <scope>NUCLEOTIDE SEQUENCE</scope>
    <source>
        <strain evidence="9">M5725</strain>
    </source>
</reference>
<dbReference type="GO" id="GO:0008757">
    <property type="term" value="F:S-adenosylmethionine-dependent methyltransferase activity"/>
    <property type="evidence" value="ECO:0007669"/>
    <property type="project" value="UniProtKB-UniRule"/>
</dbReference>
<dbReference type="InterPro" id="IPR016914">
    <property type="entry name" value="TrmL"/>
</dbReference>
<dbReference type="PIRSF" id="PIRSF029256">
    <property type="entry name" value="SpoU_TrmH_prd"/>
    <property type="match status" value="1"/>
</dbReference>
<dbReference type="HAMAP" id="MF_01885">
    <property type="entry name" value="tRNA_methyltr_TrmL"/>
    <property type="match status" value="1"/>
</dbReference>
<keyword evidence="5 6" id="KW-0819">tRNA processing</keyword>
<comment type="caution">
    <text evidence="9">The sequence shown here is derived from an EMBL/GenBank/DDBJ whole genome shotgun (WGS) entry which is preliminary data.</text>
</comment>
<dbReference type="Pfam" id="PF00588">
    <property type="entry name" value="SpoU_methylase"/>
    <property type="match status" value="1"/>
</dbReference>
<feature type="binding site" evidence="6 7">
    <location>
        <position position="128"/>
    </location>
    <ligand>
        <name>S-adenosyl-L-methionine</name>
        <dbReference type="ChEBI" id="CHEBI:59789"/>
    </ligand>
</feature>
<keyword evidence="1 6" id="KW-0963">Cytoplasm</keyword>
<dbReference type="AlphaFoldDB" id="A0AAJ1PTN8"/>
<name>A0AAJ1PTN8_9MOLU</name>
<evidence type="ECO:0000313" key="10">
    <source>
        <dbReference type="Proteomes" id="UP001224428"/>
    </source>
</evidence>
<dbReference type="GO" id="GO:0005737">
    <property type="term" value="C:cytoplasm"/>
    <property type="evidence" value="ECO:0007669"/>
    <property type="project" value="UniProtKB-SubCell"/>
</dbReference>
<evidence type="ECO:0000256" key="6">
    <source>
        <dbReference type="HAMAP-Rule" id="MF_01885"/>
    </source>
</evidence>
<evidence type="ECO:0000256" key="2">
    <source>
        <dbReference type="ARBA" id="ARBA00022603"/>
    </source>
</evidence>
<comment type="catalytic activity">
    <reaction evidence="6">
        <text>cytidine(34) in tRNA + S-adenosyl-L-methionine = 2'-O-methylcytidine(34) in tRNA + S-adenosyl-L-homocysteine + H(+)</text>
        <dbReference type="Rhea" id="RHEA:43084"/>
        <dbReference type="Rhea" id="RHEA-COMP:10331"/>
        <dbReference type="Rhea" id="RHEA-COMP:10332"/>
        <dbReference type="ChEBI" id="CHEBI:15378"/>
        <dbReference type="ChEBI" id="CHEBI:57856"/>
        <dbReference type="ChEBI" id="CHEBI:59789"/>
        <dbReference type="ChEBI" id="CHEBI:74495"/>
        <dbReference type="ChEBI" id="CHEBI:82748"/>
        <dbReference type="EC" id="2.1.1.207"/>
    </reaction>
</comment>
<protein>
    <recommendedName>
        <fullName evidence="6">Putative tRNA (cytidine(34)-2'-O)-methyltransferase</fullName>
        <ecNumber evidence="6">2.1.1.207</ecNumber>
    </recommendedName>
    <alternativeName>
        <fullName evidence="6">tRNA (cytidine/uridine-2'-O-)-methyltransferase</fullName>
    </alternativeName>
</protein>
<comment type="function">
    <text evidence="6">Could methylate the ribose at the nucleotide 34 wobble position in tRNA.</text>
</comment>
<dbReference type="RefSeq" id="WP_283823449.1">
    <property type="nucleotide sequence ID" value="NZ_JASDAY010000016.1"/>
</dbReference>
<feature type="binding site" evidence="6 7">
    <location>
        <position position="107"/>
    </location>
    <ligand>
        <name>S-adenosyl-L-methionine</name>
        <dbReference type="ChEBI" id="CHEBI:59789"/>
    </ligand>
</feature>
<accession>A0AAJ1PTN8</accession>
<dbReference type="EC" id="2.1.1.207" evidence="6"/>
<organism evidence="9 10">
    <name type="scientific">Mycoplasma phocimorsus</name>
    <dbReference type="NCBI Taxonomy" id="3045839"/>
    <lineage>
        <taxon>Bacteria</taxon>
        <taxon>Bacillati</taxon>
        <taxon>Mycoplasmatota</taxon>
        <taxon>Mollicutes</taxon>
        <taxon>Mycoplasmataceae</taxon>
        <taxon>Mycoplasma</taxon>
    </lineage>
</organism>
<keyword evidence="2 6" id="KW-0489">Methyltransferase</keyword>
<evidence type="ECO:0000256" key="7">
    <source>
        <dbReference type="PIRSR" id="PIRSR029256-1"/>
    </source>
</evidence>
<dbReference type="InterPro" id="IPR001537">
    <property type="entry name" value="SpoU_MeTrfase"/>
</dbReference>
<dbReference type="GO" id="GO:0002130">
    <property type="term" value="P:wobble position ribose methylation"/>
    <property type="evidence" value="ECO:0007669"/>
    <property type="project" value="TreeGrafter"/>
</dbReference>
<comment type="catalytic activity">
    <reaction evidence="6">
        <text>5-carboxymethylaminomethyluridine(34) in tRNA(Leu) + S-adenosyl-L-methionine = 5-carboxymethylaminomethyl-2'-O-methyluridine(34) in tRNA(Leu) + S-adenosyl-L-homocysteine + H(+)</text>
        <dbReference type="Rhea" id="RHEA:43088"/>
        <dbReference type="Rhea" id="RHEA-COMP:10333"/>
        <dbReference type="Rhea" id="RHEA-COMP:10334"/>
        <dbReference type="ChEBI" id="CHEBI:15378"/>
        <dbReference type="ChEBI" id="CHEBI:57856"/>
        <dbReference type="ChEBI" id="CHEBI:59789"/>
        <dbReference type="ChEBI" id="CHEBI:74508"/>
        <dbReference type="ChEBI" id="CHEBI:74511"/>
        <dbReference type="EC" id="2.1.1.207"/>
    </reaction>
</comment>
<feature type="binding site" evidence="6 7">
    <location>
        <position position="79"/>
    </location>
    <ligand>
        <name>S-adenosyl-L-methionine</name>
        <dbReference type="ChEBI" id="CHEBI:59789"/>
    </ligand>
</feature>
<dbReference type="Proteomes" id="UP001224428">
    <property type="component" value="Unassembled WGS sequence"/>
</dbReference>
<dbReference type="GO" id="GO:0008175">
    <property type="term" value="F:tRNA methyltransferase activity"/>
    <property type="evidence" value="ECO:0007669"/>
    <property type="project" value="UniProtKB-UniRule"/>
</dbReference>
<sequence>MINIVLYQPEIAPNTGNIIRTCYALKAKLHIIKPIAFELVHSSIKRAGAGHLISDIEHEIHASYEDFQNKYKDKNIYYITRYGLKTYSEIDFEKNIEENGDIFVMFGRESTGIDKNILKQNIDKCLRIPMYEKNRSINLANSVCVIGYEIARQLKFKDLSRYEVQKSKDFLLNYGKENK</sequence>
<feature type="domain" description="tRNA/rRNA methyltransferase SpoU type" evidence="8">
    <location>
        <begin position="2"/>
        <end position="148"/>
    </location>
</feature>
<keyword evidence="3 6" id="KW-0808">Transferase</keyword>